<keyword evidence="1" id="KW-0540">Nuclease</keyword>
<dbReference type="InterPro" id="IPR020046">
    <property type="entry name" value="5-3_exonucl_a-hlix_arch_N"/>
</dbReference>
<dbReference type="GO" id="GO:0017108">
    <property type="term" value="F:5'-flap endonuclease activity"/>
    <property type="evidence" value="ECO:0007669"/>
    <property type="project" value="InterPro"/>
</dbReference>
<keyword evidence="3" id="KW-0238">DNA-binding</keyword>
<dbReference type="InterPro" id="IPR029060">
    <property type="entry name" value="PIN-like_dom_sf"/>
</dbReference>
<dbReference type="InterPro" id="IPR002421">
    <property type="entry name" value="5-3_exonuclease"/>
</dbReference>
<dbReference type="GO" id="GO:0003677">
    <property type="term" value="F:DNA binding"/>
    <property type="evidence" value="ECO:0007669"/>
    <property type="project" value="UniProtKB-KW"/>
</dbReference>
<protein>
    <recommendedName>
        <fullName evidence="5">5'-3' exonuclease domain-containing protein</fullName>
    </recommendedName>
</protein>
<accession>A0A1F6AXX6</accession>
<dbReference type="SMART" id="SM00475">
    <property type="entry name" value="53EXOc"/>
    <property type="match status" value="1"/>
</dbReference>
<dbReference type="Gene3D" id="3.40.50.1010">
    <property type="entry name" value="5'-nuclease"/>
    <property type="match status" value="1"/>
</dbReference>
<dbReference type="PANTHER" id="PTHR42646">
    <property type="entry name" value="FLAP ENDONUCLEASE XNI"/>
    <property type="match status" value="1"/>
</dbReference>
<evidence type="ECO:0000256" key="3">
    <source>
        <dbReference type="ARBA" id="ARBA00023125"/>
    </source>
</evidence>
<dbReference type="STRING" id="1798396.A2973_03900"/>
<proteinExistence type="predicted"/>
<dbReference type="CDD" id="cd09859">
    <property type="entry name" value="PIN_53EXO"/>
    <property type="match status" value="1"/>
</dbReference>
<dbReference type="AlphaFoldDB" id="A0A1F6AXX6"/>
<dbReference type="Proteomes" id="UP000176409">
    <property type="component" value="Unassembled WGS sequence"/>
</dbReference>
<organism evidence="6 7">
    <name type="scientific">Candidatus Gottesmanbacteria bacterium RIFCSPLOWO2_01_FULL_49_10</name>
    <dbReference type="NCBI Taxonomy" id="1798396"/>
    <lineage>
        <taxon>Bacteria</taxon>
        <taxon>Candidatus Gottesmaniibacteriota</taxon>
    </lineage>
</organism>
<sequence>MNYFVLIDGNAILHRAYHALPPLTAPDGSVVNAVYGFTSILMKLFHDLKPTHMAVAFDRPEPTFRKTLFKGYQGKRPEMDDALVSQIPKVQDMVRAFGIPIYEAAGYEADDVLGSIAAQIQTLNFKIKTERIDEIIIVTGDRDILQLVDDHVKVFMPIKGLSEGKLFGVQEVIEKMGVTPAQIPDLKALMGDASDNYPGIAGIGPKTAVDLIARYGSVEEMYGKVKGKRKKGKGEEGKRSAISFRLSAGIKEKLLKGEESARMSKDLATIRTDAPVDIEELRSVTTLDTPEAREKLSELHFPSLVKRLGNAKEETQEKREKKSEQLELV</sequence>
<evidence type="ECO:0000313" key="7">
    <source>
        <dbReference type="Proteomes" id="UP000176409"/>
    </source>
</evidence>
<dbReference type="SMART" id="SM00279">
    <property type="entry name" value="HhH2"/>
    <property type="match status" value="1"/>
</dbReference>
<dbReference type="InterPro" id="IPR038969">
    <property type="entry name" value="FEN"/>
</dbReference>
<feature type="region of interest" description="Disordered" evidence="4">
    <location>
        <begin position="307"/>
        <end position="329"/>
    </location>
</feature>
<dbReference type="Pfam" id="PF02739">
    <property type="entry name" value="5_3_exonuc_N"/>
    <property type="match status" value="1"/>
</dbReference>
<dbReference type="Pfam" id="PF01367">
    <property type="entry name" value="5_3_exonuc"/>
    <property type="match status" value="1"/>
</dbReference>
<dbReference type="InterPro" id="IPR008918">
    <property type="entry name" value="HhH2"/>
</dbReference>
<keyword evidence="2" id="KW-0378">Hydrolase</keyword>
<dbReference type="GO" id="GO:0033567">
    <property type="term" value="P:DNA replication, Okazaki fragment processing"/>
    <property type="evidence" value="ECO:0007669"/>
    <property type="project" value="InterPro"/>
</dbReference>
<dbReference type="GO" id="GO:0008409">
    <property type="term" value="F:5'-3' exonuclease activity"/>
    <property type="evidence" value="ECO:0007669"/>
    <property type="project" value="InterPro"/>
</dbReference>
<evidence type="ECO:0000313" key="6">
    <source>
        <dbReference type="EMBL" id="OGG29545.1"/>
    </source>
</evidence>
<comment type="caution">
    <text evidence="6">The sequence shown here is derived from an EMBL/GenBank/DDBJ whole genome shotgun (WGS) entry which is preliminary data.</text>
</comment>
<dbReference type="SUPFAM" id="SSF47807">
    <property type="entry name" value="5' to 3' exonuclease, C-terminal subdomain"/>
    <property type="match status" value="1"/>
</dbReference>
<evidence type="ECO:0000256" key="4">
    <source>
        <dbReference type="SAM" id="MobiDB-lite"/>
    </source>
</evidence>
<dbReference type="InterPro" id="IPR036279">
    <property type="entry name" value="5-3_exonuclease_C_sf"/>
</dbReference>
<feature type="compositionally biased region" description="Basic and acidic residues" evidence="4">
    <location>
        <begin position="310"/>
        <end position="329"/>
    </location>
</feature>
<dbReference type="Gene3D" id="1.10.150.20">
    <property type="entry name" value="5' to 3' exonuclease, C-terminal subdomain"/>
    <property type="match status" value="1"/>
</dbReference>
<feature type="domain" description="5'-3' exonuclease" evidence="5">
    <location>
        <begin position="2"/>
        <end position="284"/>
    </location>
</feature>
<dbReference type="PANTHER" id="PTHR42646:SF2">
    <property type="entry name" value="5'-3' EXONUCLEASE FAMILY PROTEIN"/>
    <property type="match status" value="1"/>
</dbReference>
<evidence type="ECO:0000259" key="5">
    <source>
        <dbReference type="SMART" id="SM00475"/>
    </source>
</evidence>
<evidence type="ECO:0000256" key="2">
    <source>
        <dbReference type="ARBA" id="ARBA00022801"/>
    </source>
</evidence>
<dbReference type="CDD" id="cd09898">
    <property type="entry name" value="H3TH_53EXO"/>
    <property type="match status" value="1"/>
</dbReference>
<reference evidence="6 7" key="1">
    <citation type="journal article" date="2016" name="Nat. Commun.">
        <title>Thousands of microbial genomes shed light on interconnected biogeochemical processes in an aquifer system.</title>
        <authorList>
            <person name="Anantharaman K."/>
            <person name="Brown C.T."/>
            <person name="Hug L.A."/>
            <person name="Sharon I."/>
            <person name="Castelle C.J."/>
            <person name="Probst A.J."/>
            <person name="Thomas B.C."/>
            <person name="Singh A."/>
            <person name="Wilkins M.J."/>
            <person name="Karaoz U."/>
            <person name="Brodie E.L."/>
            <person name="Williams K.H."/>
            <person name="Hubbard S.S."/>
            <person name="Banfield J.F."/>
        </authorList>
    </citation>
    <scope>NUCLEOTIDE SEQUENCE [LARGE SCALE GENOMIC DNA]</scope>
</reference>
<name>A0A1F6AXX6_9BACT</name>
<dbReference type="FunFam" id="1.10.150.20:FF:000003">
    <property type="entry name" value="DNA polymerase I"/>
    <property type="match status" value="1"/>
</dbReference>
<dbReference type="InterPro" id="IPR020045">
    <property type="entry name" value="DNA_polI_H3TH"/>
</dbReference>
<gene>
    <name evidence="6" type="ORF">A2973_03900</name>
</gene>
<dbReference type="SUPFAM" id="SSF88723">
    <property type="entry name" value="PIN domain-like"/>
    <property type="match status" value="1"/>
</dbReference>
<dbReference type="EMBL" id="MFJZ01000041">
    <property type="protein sequence ID" value="OGG29545.1"/>
    <property type="molecule type" value="Genomic_DNA"/>
</dbReference>
<evidence type="ECO:0000256" key="1">
    <source>
        <dbReference type="ARBA" id="ARBA00022722"/>
    </source>
</evidence>